<dbReference type="GO" id="GO:0034314">
    <property type="term" value="P:Arp2/3 complex-mediated actin nucleation"/>
    <property type="evidence" value="ECO:0007669"/>
    <property type="project" value="InterPro"/>
</dbReference>
<feature type="region of interest" description="Disordered" evidence="7">
    <location>
        <begin position="295"/>
        <end position="315"/>
    </location>
</feature>
<evidence type="ECO:0000313" key="9">
    <source>
        <dbReference type="Proteomes" id="UP001194580"/>
    </source>
</evidence>
<protein>
    <recommendedName>
        <fullName evidence="6">Arp2/3 complex 34 kDa subunit</fullName>
    </recommendedName>
</protein>
<comment type="subunit">
    <text evidence="6">Component of the Arp2/3 complex.</text>
</comment>
<sequence>MFLDYHNSTIEDTLLRLFYKIWRAKPLDIRFHDFSGISYHISTPDEDRLEQLRLSIHWDCWAQLVHNGAMEVLEREYGPWILLPPEEGTDFTLQFTIEDLVRDNDPEEVIRNVALLRRNALSGVFERAFDAQAQAKEENDPNFNPNEVDFMRIDCHRDERMYIRHHQSYTTVIIGIALDCLDEADRMFVRLTLEELKHRSRLPWYHEHAPNVVHAKLEPPHEIQQRCEVLQDSSRCRAYIEFRVYPHHIATKKARDAVISQRMIFRNYLQYHVKCFKGRLDIRMRRVSNGQLKRLSRARQDYTPPPRAAAFRTDK</sequence>
<dbReference type="GO" id="GO:0051015">
    <property type="term" value="F:actin filament binding"/>
    <property type="evidence" value="ECO:0007669"/>
    <property type="project" value="TreeGrafter"/>
</dbReference>
<organism evidence="8 9">
    <name type="scientific">Linnemannia exigua</name>
    <dbReference type="NCBI Taxonomy" id="604196"/>
    <lineage>
        <taxon>Eukaryota</taxon>
        <taxon>Fungi</taxon>
        <taxon>Fungi incertae sedis</taxon>
        <taxon>Mucoromycota</taxon>
        <taxon>Mortierellomycotina</taxon>
        <taxon>Mortierellomycetes</taxon>
        <taxon>Mortierellales</taxon>
        <taxon>Mortierellaceae</taxon>
        <taxon>Linnemannia</taxon>
    </lineage>
</organism>
<evidence type="ECO:0000256" key="2">
    <source>
        <dbReference type="ARBA" id="ARBA00007192"/>
    </source>
</evidence>
<comment type="caution">
    <text evidence="8">The sequence shown here is derived from an EMBL/GenBank/DDBJ whole genome shotgun (WGS) entry which is preliminary data.</text>
</comment>
<accession>A0AAD4DA84</accession>
<dbReference type="GO" id="GO:0005885">
    <property type="term" value="C:Arp2/3 protein complex"/>
    <property type="evidence" value="ECO:0007669"/>
    <property type="project" value="InterPro"/>
</dbReference>
<dbReference type="Pfam" id="PF04045">
    <property type="entry name" value="P34-Arc"/>
    <property type="match status" value="1"/>
</dbReference>
<dbReference type="Proteomes" id="UP001194580">
    <property type="component" value="Unassembled WGS sequence"/>
</dbReference>
<evidence type="ECO:0000256" key="6">
    <source>
        <dbReference type="RuleBase" id="RU364015"/>
    </source>
</evidence>
<evidence type="ECO:0000256" key="7">
    <source>
        <dbReference type="SAM" id="MobiDB-lite"/>
    </source>
</evidence>
<keyword evidence="3 6" id="KW-0963">Cytoplasm</keyword>
<dbReference type="EMBL" id="JAAAIL010001043">
    <property type="protein sequence ID" value="KAG0271867.1"/>
    <property type="molecule type" value="Genomic_DNA"/>
</dbReference>
<dbReference type="InterPro" id="IPR034666">
    <property type="entry name" value="ARPC2/4"/>
</dbReference>
<dbReference type="AlphaFoldDB" id="A0AAD4DA84"/>
<comment type="subcellular location">
    <subcellularLocation>
        <location evidence="1 6">Cytoplasm</location>
        <location evidence="1 6">Cytoskeleton</location>
    </subcellularLocation>
</comment>
<name>A0AAD4DA84_9FUNG</name>
<comment type="similarity">
    <text evidence="2 6">Belongs to the ARPC2 family.</text>
</comment>
<evidence type="ECO:0000313" key="8">
    <source>
        <dbReference type="EMBL" id="KAG0271867.1"/>
    </source>
</evidence>
<keyword evidence="5 6" id="KW-0206">Cytoskeleton</keyword>
<dbReference type="GO" id="GO:0005200">
    <property type="term" value="F:structural constituent of cytoskeleton"/>
    <property type="evidence" value="ECO:0007669"/>
    <property type="project" value="TreeGrafter"/>
</dbReference>
<dbReference type="SUPFAM" id="SSF69645">
    <property type="entry name" value="Arp2/3 complex subunits"/>
    <property type="match status" value="2"/>
</dbReference>
<comment type="function">
    <text evidence="6">Functions as actin-binding component of the Arp2/3 complex which is involved in regulation of actin polymerization and together with an activating nucleation-promoting factor (NPF) mediates the formation of branched actin networks.</text>
</comment>
<keyword evidence="4 6" id="KW-0009">Actin-binding</keyword>
<evidence type="ECO:0000256" key="3">
    <source>
        <dbReference type="ARBA" id="ARBA00022490"/>
    </source>
</evidence>
<keyword evidence="9" id="KW-1185">Reference proteome</keyword>
<gene>
    <name evidence="8" type="ORF">BGZ95_000263</name>
</gene>
<dbReference type="PANTHER" id="PTHR12058">
    <property type="entry name" value="ARP2/3 COMPLEX 34 KDA SUBUNIT"/>
    <property type="match status" value="1"/>
</dbReference>
<evidence type="ECO:0000256" key="5">
    <source>
        <dbReference type="ARBA" id="ARBA00023212"/>
    </source>
</evidence>
<dbReference type="GO" id="GO:0030041">
    <property type="term" value="P:actin filament polymerization"/>
    <property type="evidence" value="ECO:0007669"/>
    <property type="project" value="InterPro"/>
</dbReference>
<dbReference type="InterPro" id="IPR007188">
    <property type="entry name" value="ARPC2"/>
</dbReference>
<dbReference type="PANTHER" id="PTHR12058:SF0">
    <property type="entry name" value="ACTIN-RELATED PROTEIN 2_3 COMPLEX SUBUNIT 2"/>
    <property type="match status" value="1"/>
</dbReference>
<reference evidence="8" key="1">
    <citation type="journal article" date="2020" name="Fungal Divers.">
        <title>Resolving the Mortierellaceae phylogeny through synthesis of multi-gene phylogenetics and phylogenomics.</title>
        <authorList>
            <person name="Vandepol N."/>
            <person name="Liber J."/>
            <person name="Desiro A."/>
            <person name="Na H."/>
            <person name="Kennedy M."/>
            <person name="Barry K."/>
            <person name="Grigoriev I.V."/>
            <person name="Miller A.N."/>
            <person name="O'Donnell K."/>
            <person name="Stajich J.E."/>
            <person name="Bonito G."/>
        </authorList>
    </citation>
    <scope>NUCLEOTIDE SEQUENCE</scope>
    <source>
        <strain evidence="8">NRRL 28262</strain>
    </source>
</reference>
<dbReference type="Gene3D" id="3.30.1460.20">
    <property type="match status" value="2"/>
</dbReference>
<evidence type="ECO:0000256" key="4">
    <source>
        <dbReference type="ARBA" id="ARBA00023203"/>
    </source>
</evidence>
<proteinExistence type="inferred from homology"/>
<evidence type="ECO:0000256" key="1">
    <source>
        <dbReference type="ARBA" id="ARBA00004245"/>
    </source>
</evidence>